<proteinExistence type="predicted"/>
<keyword evidence="1" id="KW-0812">Transmembrane</keyword>
<protein>
    <submittedName>
        <fullName evidence="2">Uncharacterized protein</fullName>
    </submittedName>
</protein>
<evidence type="ECO:0000313" key="2">
    <source>
        <dbReference type="EMBL" id="CUV65638.1"/>
    </source>
</evidence>
<sequence>MISSASRRKTKHLGPVQLVLLGFLAFSYPVFVSMYNFFPIFFGLCAYLLIIAIKKQNIPMIIICAIYSVSLEINFSMPLFNIIISVLIFYVLGYNRVKLWTTCKPCIATVSVLSVYFVYFVTIFLDDLAFSRASHSIDFNWLLVLNILIDIFLAAML</sequence>
<feature type="transmembrane region" description="Helical" evidence="1">
    <location>
        <begin position="12"/>
        <end position="31"/>
    </location>
</feature>
<name>A0A0S4XPE8_9BACT</name>
<organism evidence="2">
    <name type="scientific">Sulfurovum sp. enrichment culture clone C5</name>
    <dbReference type="NCBI Taxonomy" id="497650"/>
    <lineage>
        <taxon>Bacteria</taxon>
        <taxon>Pseudomonadati</taxon>
        <taxon>Campylobacterota</taxon>
        <taxon>Epsilonproteobacteria</taxon>
        <taxon>Campylobacterales</taxon>
        <taxon>Sulfurovaceae</taxon>
        <taxon>Sulfurovum</taxon>
        <taxon>environmental samples</taxon>
    </lineage>
</organism>
<feature type="transmembrane region" description="Helical" evidence="1">
    <location>
        <begin position="37"/>
        <end position="53"/>
    </location>
</feature>
<keyword evidence="1" id="KW-1133">Transmembrane helix</keyword>
<dbReference type="EMBL" id="FAXN01000041">
    <property type="protein sequence ID" value="CUV65638.1"/>
    <property type="molecule type" value="Genomic_DNA"/>
</dbReference>
<accession>A0A0S4XPE8</accession>
<feature type="transmembrane region" description="Helical" evidence="1">
    <location>
        <begin position="137"/>
        <end position="156"/>
    </location>
</feature>
<evidence type="ECO:0000256" key="1">
    <source>
        <dbReference type="SAM" id="Phobius"/>
    </source>
</evidence>
<feature type="transmembrane region" description="Helical" evidence="1">
    <location>
        <begin position="65"/>
        <end position="92"/>
    </location>
</feature>
<keyword evidence="1" id="KW-0472">Membrane</keyword>
<reference evidence="2" key="1">
    <citation type="submission" date="2015-11" db="EMBL/GenBank/DDBJ databases">
        <authorList>
            <person name="Zhang Y."/>
            <person name="Guo Z."/>
        </authorList>
    </citation>
    <scope>NUCLEOTIDE SEQUENCE</scope>
    <source>
        <strain evidence="2">BN30871</strain>
    </source>
</reference>
<feature type="transmembrane region" description="Helical" evidence="1">
    <location>
        <begin position="107"/>
        <end position="125"/>
    </location>
</feature>
<gene>
    <name evidence="2" type="ORF">BN3087_400014</name>
</gene>
<dbReference type="AlphaFoldDB" id="A0A0S4XPE8"/>